<keyword evidence="2" id="KW-0479">Metal-binding</keyword>
<evidence type="ECO:0000256" key="2">
    <source>
        <dbReference type="ARBA" id="ARBA00022723"/>
    </source>
</evidence>
<dbReference type="Gene3D" id="3.20.20.70">
    <property type="entry name" value="Aldolase class I"/>
    <property type="match status" value="1"/>
</dbReference>
<reference evidence="7" key="1">
    <citation type="submission" date="2023-07" db="EMBL/GenBank/DDBJ databases">
        <title>Sequencing the genomes of 1000 actinobacteria strains.</title>
        <authorList>
            <person name="Klenk H.-P."/>
        </authorList>
    </citation>
    <scope>NUCLEOTIDE SEQUENCE</scope>
    <source>
        <strain evidence="7">DSM 13068</strain>
    </source>
</reference>
<evidence type="ECO:0000256" key="1">
    <source>
        <dbReference type="ARBA" id="ARBA00022691"/>
    </source>
</evidence>
<evidence type="ECO:0000256" key="3">
    <source>
        <dbReference type="ARBA" id="ARBA00023004"/>
    </source>
</evidence>
<dbReference type="EC" id="2.1.1.-" evidence="7"/>
<keyword evidence="1" id="KW-0949">S-adenosyl-L-methionine</keyword>
<dbReference type="CDD" id="cd01335">
    <property type="entry name" value="Radical_SAM"/>
    <property type="match status" value="1"/>
</dbReference>
<dbReference type="InterPro" id="IPR056488">
    <property type="entry name" value="Zn_ribbon_HMPTM"/>
</dbReference>
<dbReference type="PROSITE" id="PS51918">
    <property type="entry name" value="RADICAL_SAM"/>
    <property type="match status" value="1"/>
</dbReference>
<dbReference type="InterPro" id="IPR058240">
    <property type="entry name" value="rSAM_sf"/>
</dbReference>
<accession>A0ABU1YX48</accession>
<keyword evidence="8" id="KW-1185">Reference proteome</keyword>
<protein>
    <submittedName>
        <fullName evidence="7">Radical SAM superfamily Fe-S cluster-containing enzyme</fullName>
        <ecNumber evidence="7">2.1.1.-</ecNumber>
    </submittedName>
</protein>
<evidence type="ECO:0000313" key="8">
    <source>
        <dbReference type="Proteomes" id="UP001180715"/>
    </source>
</evidence>
<organism evidence="7 8">
    <name type="scientific">Pseudoglutamicibacter albus</name>
    <dbReference type="NCBI Taxonomy" id="98671"/>
    <lineage>
        <taxon>Bacteria</taxon>
        <taxon>Bacillati</taxon>
        <taxon>Actinomycetota</taxon>
        <taxon>Actinomycetes</taxon>
        <taxon>Micrococcales</taxon>
        <taxon>Micrococcaceae</taxon>
        <taxon>Pseudoglutamicibacter</taxon>
    </lineage>
</organism>
<comment type="caution">
    <text evidence="7">The sequence shown here is derived from an EMBL/GenBank/DDBJ whole genome shotgun (WGS) entry which is preliminary data.</text>
</comment>
<gene>
    <name evidence="7" type="ORF">J2S67_000201</name>
</gene>
<name>A0ABU1YX48_9MICC</name>
<evidence type="ECO:0000256" key="4">
    <source>
        <dbReference type="ARBA" id="ARBA00023014"/>
    </source>
</evidence>
<dbReference type="EMBL" id="JAVDXX010000001">
    <property type="protein sequence ID" value="MDR7292933.1"/>
    <property type="molecule type" value="Genomic_DNA"/>
</dbReference>
<keyword evidence="4" id="KW-0411">Iron-sulfur</keyword>
<dbReference type="SFLD" id="SFLDS00029">
    <property type="entry name" value="Radical_SAM"/>
    <property type="match status" value="1"/>
</dbReference>
<dbReference type="PANTHER" id="PTHR43306">
    <property type="entry name" value="7,8-DIHYDRO-6-HYDROXYMETHYLPTERIN DIMETHYLTRANSFERASE"/>
    <property type="match status" value="1"/>
</dbReference>
<dbReference type="Pfam" id="PF04055">
    <property type="entry name" value="Radical_SAM"/>
    <property type="match status" value="1"/>
</dbReference>
<dbReference type="Pfam" id="PF23545">
    <property type="entry name" value="Zn_ribbon_HMPTM"/>
    <property type="match status" value="1"/>
</dbReference>
<dbReference type="SFLD" id="SFLDG01067">
    <property type="entry name" value="SPASM/twitch_domain_containing"/>
    <property type="match status" value="1"/>
</dbReference>
<dbReference type="InterPro" id="IPR013785">
    <property type="entry name" value="Aldolase_TIM"/>
</dbReference>
<proteinExistence type="predicted"/>
<evidence type="ECO:0000313" key="7">
    <source>
        <dbReference type="EMBL" id="MDR7292933.1"/>
    </source>
</evidence>
<keyword evidence="7" id="KW-0808">Transferase</keyword>
<keyword evidence="3" id="KW-0408">Iron</keyword>
<dbReference type="InterPro" id="IPR007197">
    <property type="entry name" value="rSAM"/>
</dbReference>
<dbReference type="RefSeq" id="WP_310245454.1">
    <property type="nucleotide sequence ID" value="NZ_JAVDXX010000001.1"/>
</dbReference>
<feature type="region of interest" description="Disordered" evidence="5">
    <location>
        <begin position="524"/>
        <end position="555"/>
    </location>
</feature>
<dbReference type="Proteomes" id="UP001180715">
    <property type="component" value="Unassembled WGS sequence"/>
</dbReference>
<feature type="compositionally biased region" description="Polar residues" evidence="5">
    <location>
        <begin position="524"/>
        <end position="534"/>
    </location>
</feature>
<sequence length="555" mass="61649">MPVDAPGMPLRSYRIHRYVNAFCPVCHEQDPHKPLAQVERLTGWLAEYPDGQVWLERGCRKHGLQRTLYDESGEILTYLEQWTAPTKVHTPDLENNFLPVPEAYEYGLPTMQTQHTCILLEDITDHCNLKCPTCFASSSPAESSVAPLAEVLASVDTRLSREENRIDVLMLSGGEPTLYPWLEQLIEELAARPVVRILLNSNGLRIAQDQEFVDFLAKHRERLEVYLQYDGEEECSVRYHRGGDIRKIKFEALDRLSEAGIFTTLTMTAALGVNDHEIGTVIRRALDTPFVGGVTIQPVFGSGRSAGIDPNNRLTHTGVLARLEEQTDGLVTWRDMTALPCSHPHCCSLGYLLKDDSGEWSSLTSLVGPEKLKEFLDLNPDMIANRIADSGVNKTLKKQVKQSLLDLFSEQSSLSHPSIGSLWRDICVGCDLGIGTLAKLAASSLPGQQHRLRQFMGERVKRITIKPFMDINTMIEERLTQCCVHVATVREGADEDGNAIHQCAPFCAVQAWAPLGERRISTATGKADTASTPAHDSAGRHRLPVSVKVPDGVTR</sequence>
<dbReference type="GO" id="GO:0032259">
    <property type="term" value="P:methylation"/>
    <property type="evidence" value="ECO:0007669"/>
    <property type="project" value="UniProtKB-KW"/>
</dbReference>
<evidence type="ECO:0000259" key="6">
    <source>
        <dbReference type="PROSITE" id="PS51918"/>
    </source>
</evidence>
<dbReference type="PANTHER" id="PTHR43306:SF1">
    <property type="entry name" value="7,8-DIHYDRO-6-HYDROXYMETHYLPTERIN DIMETHYLTRANSFERASE"/>
    <property type="match status" value="1"/>
</dbReference>
<dbReference type="GO" id="GO:0008168">
    <property type="term" value="F:methyltransferase activity"/>
    <property type="evidence" value="ECO:0007669"/>
    <property type="project" value="UniProtKB-KW"/>
</dbReference>
<feature type="domain" description="Radical SAM core" evidence="6">
    <location>
        <begin position="112"/>
        <end position="352"/>
    </location>
</feature>
<evidence type="ECO:0000256" key="5">
    <source>
        <dbReference type="SAM" id="MobiDB-lite"/>
    </source>
</evidence>
<keyword evidence="7" id="KW-0489">Methyltransferase</keyword>
<dbReference type="InterPro" id="IPR034474">
    <property type="entry name" value="Methyltransferase_Class_D"/>
</dbReference>
<dbReference type="SUPFAM" id="SSF102114">
    <property type="entry name" value="Radical SAM enzymes"/>
    <property type="match status" value="1"/>
</dbReference>